<dbReference type="PROSITE" id="PS50995">
    <property type="entry name" value="HTH_MARR_2"/>
    <property type="match status" value="1"/>
</dbReference>
<reference evidence="5" key="1">
    <citation type="submission" date="2024-06" db="EMBL/GenBank/DDBJ databases">
        <title>Draft Genome Sequence of Deinococcus sonorensis Type Strain KR-87, a Biofilm Producing Representative of the Genus Deinococcus.</title>
        <authorList>
            <person name="Boren L.S."/>
            <person name="Grosso R.A."/>
            <person name="Hugenberg-Cox A.N."/>
            <person name="Hill J.T.E."/>
            <person name="Albert C.M."/>
            <person name="Tuohy J.M."/>
        </authorList>
    </citation>
    <scope>NUCLEOTIDE SEQUENCE</scope>
    <source>
        <strain evidence="5">KR-87</strain>
    </source>
</reference>
<dbReference type="PANTHER" id="PTHR33164">
    <property type="entry name" value="TRANSCRIPTIONAL REGULATOR, MARR FAMILY"/>
    <property type="match status" value="1"/>
</dbReference>
<dbReference type="InterPro" id="IPR036390">
    <property type="entry name" value="WH_DNA-bd_sf"/>
</dbReference>
<accession>A0AAU7UCY1</accession>
<dbReference type="EMBL" id="CP158299">
    <property type="protein sequence ID" value="XBV86366.1"/>
    <property type="molecule type" value="Genomic_DNA"/>
</dbReference>
<dbReference type="SMART" id="SM00347">
    <property type="entry name" value="HTH_MARR"/>
    <property type="match status" value="1"/>
</dbReference>
<gene>
    <name evidence="5" type="ORF">ABOD76_08650</name>
</gene>
<dbReference type="Gene3D" id="1.10.10.10">
    <property type="entry name" value="Winged helix-like DNA-binding domain superfamily/Winged helix DNA-binding domain"/>
    <property type="match status" value="1"/>
</dbReference>
<dbReference type="InterPro" id="IPR036388">
    <property type="entry name" value="WH-like_DNA-bd_sf"/>
</dbReference>
<dbReference type="InterPro" id="IPR000835">
    <property type="entry name" value="HTH_MarR-typ"/>
</dbReference>
<dbReference type="InterPro" id="IPR023187">
    <property type="entry name" value="Tscrpt_reg_MarR-type_CS"/>
</dbReference>
<sequence>MDLTRPPQVQAWITLDRVQSLMSRRIQGRMADFELTRPQYSVLRLLLEQGPLTAQAISAQMGVTPANLTGPIDRLEAAGLLQRQRDDQDRRCVYLSLTQEGRARAEQVVPDLRQLVQQLFRALNPQELDALNHALGRLDQALNAEASEPQQVMS</sequence>
<dbReference type="PRINTS" id="PR00598">
    <property type="entry name" value="HTHMARR"/>
</dbReference>
<dbReference type="GO" id="GO:0003677">
    <property type="term" value="F:DNA binding"/>
    <property type="evidence" value="ECO:0007669"/>
    <property type="project" value="UniProtKB-KW"/>
</dbReference>
<dbReference type="GO" id="GO:0006950">
    <property type="term" value="P:response to stress"/>
    <property type="evidence" value="ECO:0007669"/>
    <property type="project" value="TreeGrafter"/>
</dbReference>
<dbReference type="PROSITE" id="PS01117">
    <property type="entry name" value="HTH_MARR_1"/>
    <property type="match status" value="1"/>
</dbReference>
<evidence type="ECO:0000256" key="3">
    <source>
        <dbReference type="ARBA" id="ARBA00023163"/>
    </source>
</evidence>
<dbReference type="Pfam" id="PF01047">
    <property type="entry name" value="MarR"/>
    <property type="match status" value="1"/>
</dbReference>
<dbReference type="RefSeq" id="WP_350244435.1">
    <property type="nucleotide sequence ID" value="NZ_CP158299.1"/>
</dbReference>
<keyword evidence="1" id="KW-0805">Transcription regulation</keyword>
<dbReference type="InterPro" id="IPR039422">
    <property type="entry name" value="MarR/SlyA-like"/>
</dbReference>
<evidence type="ECO:0000259" key="4">
    <source>
        <dbReference type="PROSITE" id="PS50995"/>
    </source>
</evidence>
<evidence type="ECO:0000256" key="1">
    <source>
        <dbReference type="ARBA" id="ARBA00023015"/>
    </source>
</evidence>
<dbReference type="AlphaFoldDB" id="A0AAU7UCY1"/>
<feature type="domain" description="HTH marR-type" evidence="4">
    <location>
        <begin position="1"/>
        <end position="140"/>
    </location>
</feature>
<name>A0AAU7UCY1_9DEIO</name>
<proteinExistence type="predicted"/>
<keyword evidence="2" id="KW-0238">DNA-binding</keyword>
<dbReference type="KEGG" id="dsc:ABOD76_08650"/>
<dbReference type="SUPFAM" id="SSF46785">
    <property type="entry name" value="Winged helix' DNA-binding domain"/>
    <property type="match status" value="1"/>
</dbReference>
<protein>
    <submittedName>
        <fullName evidence="5">MarR family transcriptional regulator</fullName>
    </submittedName>
</protein>
<keyword evidence="3" id="KW-0804">Transcription</keyword>
<dbReference type="PANTHER" id="PTHR33164:SF43">
    <property type="entry name" value="HTH-TYPE TRANSCRIPTIONAL REPRESSOR YETL"/>
    <property type="match status" value="1"/>
</dbReference>
<evidence type="ECO:0000313" key="5">
    <source>
        <dbReference type="EMBL" id="XBV86366.1"/>
    </source>
</evidence>
<evidence type="ECO:0000256" key="2">
    <source>
        <dbReference type="ARBA" id="ARBA00023125"/>
    </source>
</evidence>
<dbReference type="GO" id="GO:0003700">
    <property type="term" value="F:DNA-binding transcription factor activity"/>
    <property type="evidence" value="ECO:0007669"/>
    <property type="project" value="InterPro"/>
</dbReference>
<organism evidence="5">
    <name type="scientific">Deinococcus sonorensis KR-87</name>
    <dbReference type="NCBI Taxonomy" id="694439"/>
    <lineage>
        <taxon>Bacteria</taxon>
        <taxon>Thermotogati</taxon>
        <taxon>Deinococcota</taxon>
        <taxon>Deinococci</taxon>
        <taxon>Deinococcales</taxon>
        <taxon>Deinococcaceae</taxon>
        <taxon>Deinococcus</taxon>
    </lineage>
</organism>